<sequence>MNARWVGLAAILAVTVAATLISAPQANAEARLAAAPAGCTAEGHYEVCFSDPGANGTDTVIEKRLVQVAATAGDGDIIRATMYKWSRTAVAEALAGAADRGADVRVVLDDYNKEADTAAYRLFKREGVTMTHCVAACLGNKINHNKFFLFRIDGTYSTVLTSTNLTTNQMGKYNDSIRVIGDHKLWRFYADYWNRLQRGSWTHDGDTWRNDDRHATGDLATKGYVYPRTDGDNIVAILDNVTDCRDDDKKIWVAMSLFTRPRDAVARRLEELHEMGCNVKVVTQYKDHQEWVQTGPLPNSKVRYTNLHHKFIVIDAKYNGEWRKVVFTGSHNLTSHALTDNDEAVLRVQNTWVTETYEDHFEKIYGRAHGG</sequence>
<keyword evidence="7" id="KW-0732">Signal</keyword>
<evidence type="ECO:0000256" key="7">
    <source>
        <dbReference type="SAM" id="SignalP"/>
    </source>
</evidence>
<evidence type="ECO:0000256" key="6">
    <source>
        <dbReference type="ARBA" id="ARBA00023098"/>
    </source>
</evidence>
<organism evidence="9 10">
    <name type="scientific">Stackebrandtia albiflava</name>
    <dbReference type="NCBI Taxonomy" id="406432"/>
    <lineage>
        <taxon>Bacteria</taxon>
        <taxon>Bacillati</taxon>
        <taxon>Actinomycetota</taxon>
        <taxon>Actinomycetes</taxon>
        <taxon>Glycomycetales</taxon>
        <taxon>Glycomycetaceae</taxon>
        <taxon>Stackebrandtia</taxon>
    </lineage>
</organism>
<dbReference type="AlphaFoldDB" id="A0A562V1A5"/>
<protein>
    <recommendedName>
        <fullName evidence="3">phospholipase D</fullName>
        <ecNumber evidence="3">3.1.4.4</ecNumber>
    </recommendedName>
</protein>
<dbReference type="SMART" id="SM00155">
    <property type="entry name" value="PLDc"/>
    <property type="match status" value="2"/>
</dbReference>
<reference evidence="9 10" key="1">
    <citation type="journal article" date="2013" name="Stand. Genomic Sci.">
        <title>Genomic Encyclopedia of Type Strains, Phase I: The one thousand microbial genomes (KMG-I) project.</title>
        <authorList>
            <person name="Kyrpides N.C."/>
            <person name="Woyke T."/>
            <person name="Eisen J.A."/>
            <person name="Garrity G."/>
            <person name="Lilburn T.G."/>
            <person name="Beck B.J."/>
            <person name="Whitman W.B."/>
            <person name="Hugenholtz P."/>
            <person name="Klenk H.P."/>
        </authorList>
    </citation>
    <scope>NUCLEOTIDE SEQUENCE [LARGE SCALE GENOMIC DNA]</scope>
    <source>
        <strain evidence="9 10">DSM 45044</strain>
    </source>
</reference>
<gene>
    <name evidence="9" type="ORF">LX16_2358</name>
</gene>
<dbReference type="Proteomes" id="UP000321617">
    <property type="component" value="Unassembled WGS sequence"/>
</dbReference>
<dbReference type="GO" id="GO:0016042">
    <property type="term" value="P:lipid catabolic process"/>
    <property type="evidence" value="ECO:0007669"/>
    <property type="project" value="UniProtKB-KW"/>
</dbReference>
<evidence type="ECO:0000256" key="5">
    <source>
        <dbReference type="ARBA" id="ARBA00022963"/>
    </source>
</evidence>
<evidence type="ECO:0000313" key="9">
    <source>
        <dbReference type="EMBL" id="TWJ11631.1"/>
    </source>
</evidence>
<comment type="catalytic activity">
    <reaction evidence="1">
        <text>a 1,2-diacyl-sn-glycero-3-phosphocholine + H2O = a 1,2-diacyl-sn-glycero-3-phosphate + choline + H(+)</text>
        <dbReference type="Rhea" id="RHEA:14445"/>
        <dbReference type="ChEBI" id="CHEBI:15354"/>
        <dbReference type="ChEBI" id="CHEBI:15377"/>
        <dbReference type="ChEBI" id="CHEBI:15378"/>
        <dbReference type="ChEBI" id="CHEBI:57643"/>
        <dbReference type="ChEBI" id="CHEBI:58608"/>
        <dbReference type="EC" id="3.1.4.4"/>
    </reaction>
</comment>
<name>A0A562V1A5_9ACTN</name>
<evidence type="ECO:0000256" key="3">
    <source>
        <dbReference type="ARBA" id="ARBA00012027"/>
    </source>
</evidence>
<dbReference type="EC" id="3.1.4.4" evidence="3"/>
<dbReference type="GO" id="GO:0004630">
    <property type="term" value="F:phospholipase D activity"/>
    <property type="evidence" value="ECO:0007669"/>
    <property type="project" value="UniProtKB-EC"/>
</dbReference>
<dbReference type="InterPro" id="IPR001736">
    <property type="entry name" value="PLipase_D/transphosphatidylase"/>
</dbReference>
<dbReference type="Pfam" id="PF13091">
    <property type="entry name" value="PLDc_2"/>
    <property type="match status" value="2"/>
</dbReference>
<feature type="chain" id="PRO_5021804200" description="phospholipase D" evidence="7">
    <location>
        <begin position="29"/>
        <end position="371"/>
    </location>
</feature>
<evidence type="ECO:0000256" key="2">
    <source>
        <dbReference type="ARBA" id="ARBA00008664"/>
    </source>
</evidence>
<dbReference type="Gene3D" id="3.30.870.10">
    <property type="entry name" value="Endonuclease Chain A"/>
    <property type="match status" value="2"/>
</dbReference>
<keyword evidence="5" id="KW-0442">Lipid degradation</keyword>
<feature type="domain" description="PLD phosphodiesterase" evidence="8">
    <location>
        <begin position="303"/>
        <end position="337"/>
    </location>
</feature>
<keyword evidence="10" id="KW-1185">Reference proteome</keyword>
<dbReference type="InterPro" id="IPR051406">
    <property type="entry name" value="PLD_domain"/>
</dbReference>
<dbReference type="GO" id="GO:0006793">
    <property type="term" value="P:phosphorus metabolic process"/>
    <property type="evidence" value="ECO:0007669"/>
    <property type="project" value="UniProtKB-ARBA"/>
</dbReference>
<evidence type="ECO:0000313" key="10">
    <source>
        <dbReference type="Proteomes" id="UP000321617"/>
    </source>
</evidence>
<evidence type="ECO:0000256" key="4">
    <source>
        <dbReference type="ARBA" id="ARBA00022801"/>
    </source>
</evidence>
<dbReference type="EMBL" id="VLLL01000006">
    <property type="protein sequence ID" value="TWJ11631.1"/>
    <property type="molecule type" value="Genomic_DNA"/>
</dbReference>
<keyword evidence="6" id="KW-0443">Lipid metabolism</keyword>
<evidence type="ECO:0000259" key="8">
    <source>
        <dbReference type="PROSITE" id="PS50035"/>
    </source>
</evidence>
<comment type="caution">
    <text evidence="9">The sequence shown here is derived from an EMBL/GenBank/DDBJ whole genome shotgun (WGS) entry which is preliminary data.</text>
</comment>
<dbReference type="RefSeq" id="WP_158645568.1">
    <property type="nucleotide sequence ID" value="NZ_BAABIJ010000002.1"/>
</dbReference>
<dbReference type="PANTHER" id="PTHR43856">
    <property type="entry name" value="CARDIOLIPIN HYDROLASE"/>
    <property type="match status" value="1"/>
</dbReference>
<dbReference type="GO" id="GO:0016891">
    <property type="term" value="F:RNA endonuclease activity producing 5'-phosphomonoesters, hydrolytic mechanism"/>
    <property type="evidence" value="ECO:0007669"/>
    <property type="project" value="TreeGrafter"/>
</dbReference>
<dbReference type="OrthoDB" id="3740959at2"/>
<feature type="signal peptide" evidence="7">
    <location>
        <begin position="1"/>
        <end position="28"/>
    </location>
</feature>
<accession>A0A562V1A5</accession>
<dbReference type="SUPFAM" id="SSF56024">
    <property type="entry name" value="Phospholipase D/nuclease"/>
    <property type="match status" value="2"/>
</dbReference>
<proteinExistence type="inferred from homology"/>
<comment type="similarity">
    <text evidence="2">Belongs to the phospholipase D family.</text>
</comment>
<dbReference type="InterPro" id="IPR025202">
    <property type="entry name" value="PLD-like_dom"/>
</dbReference>
<keyword evidence="4" id="KW-0378">Hydrolase</keyword>
<dbReference type="PROSITE" id="PS50035">
    <property type="entry name" value="PLD"/>
    <property type="match status" value="1"/>
</dbReference>
<evidence type="ECO:0000256" key="1">
    <source>
        <dbReference type="ARBA" id="ARBA00000798"/>
    </source>
</evidence>
<dbReference type="PANTHER" id="PTHR43856:SF1">
    <property type="entry name" value="MITOCHONDRIAL CARDIOLIPIN HYDROLASE"/>
    <property type="match status" value="1"/>
</dbReference>